<comment type="similarity">
    <text evidence="3">Belongs to the glycosyl hydrolase 51 family.</text>
</comment>
<evidence type="ECO:0000256" key="8">
    <source>
        <dbReference type="ARBA" id="ARBA00023295"/>
    </source>
</evidence>
<reference evidence="10" key="2">
    <citation type="journal article" date="2021" name="PeerJ">
        <title>Extensive microbial diversity within the chicken gut microbiome revealed by metagenomics and culture.</title>
        <authorList>
            <person name="Gilroy R."/>
            <person name="Ravi A."/>
            <person name="Getino M."/>
            <person name="Pursley I."/>
            <person name="Horton D.L."/>
            <person name="Alikhan N.F."/>
            <person name="Baker D."/>
            <person name="Gharbi K."/>
            <person name="Hall N."/>
            <person name="Watson M."/>
            <person name="Adriaenssens E.M."/>
            <person name="Foster-Nyarko E."/>
            <person name="Jarju S."/>
            <person name="Secka A."/>
            <person name="Antonio M."/>
            <person name="Oren A."/>
            <person name="Chaudhuri R.R."/>
            <person name="La Ragione R."/>
            <person name="Hildebrand F."/>
            <person name="Pallen M.J."/>
        </authorList>
    </citation>
    <scope>NUCLEOTIDE SEQUENCE</scope>
    <source>
        <strain evidence="10">ChiBcec7-5410</strain>
    </source>
</reference>
<evidence type="ECO:0000256" key="7">
    <source>
        <dbReference type="ARBA" id="ARBA00023277"/>
    </source>
</evidence>
<dbReference type="Gene3D" id="2.60.40.1180">
    <property type="entry name" value="Golgi alpha-mannosidase II"/>
    <property type="match status" value="1"/>
</dbReference>
<dbReference type="PANTHER" id="PTHR43576">
    <property type="entry name" value="ALPHA-L-ARABINOFURANOSIDASE C-RELATED"/>
    <property type="match status" value="1"/>
</dbReference>
<dbReference type="Pfam" id="PF22848">
    <property type="entry name" value="ASD1_dom"/>
    <property type="match status" value="1"/>
</dbReference>
<dbReference type="SUPFAM" id="SSF51445">
    <property type="entry name" value="(Trans)glycosidases"/>
    <property type="match status" value="1"/>
</dbReference>
<dbReference type="PANTHER" id="PTHR43576:SF2">
    <property type="entry name" value="INTRACELLULAR EXO-ALPHA-L-ARABINOFURANOSIDASE 2"/>
    <property type="match status" value="1"/>
</dbReference>
<comment type="caution">
    <text evidence="10">The sequence shown here is derived from an EMBL/GenBank/DDBJ whole genome shotgun (WGS) entry which is preliminary data.</text>
</comment>
<sequence>MKQDSIRISLTPGTVIPAELHSQFIEHLGSCIYDGIWVGKDSSIPNVEGFRKDVLDALQKIAPPVVRWPGGCFADTYHWKDGIGSQRPVIYNGNFGTAETEDNSFGTDEFMRLCELIGAKPWLNINMLSGSVREAAEWAEYCNREESTSLSEMRRQNGHDAPYQVKLWGIGNEVWAGGGNMTPQGYADAYRRYASAMPQFTRQTPDGRQRLPQTYILSGPDGNKPKERVHWTKDLFSELACYRQPNIGAIDLHFYNWNVTGNDDVDRFDESDWYRVIGGAMEIGDVIDEQYALIQDGLAQFPESEVPYFPNPTPKCDLYIGEWGNWHGSAFSAHPALWQQCSMRDALTSALTLDIFHKKADKVKLACCAQTVNVLNSLVLTDGAQTVLTPNYYVYQMYMVHRGGNALSLQTDSQPVSEQLDGVMAFASRTGDVIHLNIICTDFAEEHTVNIRFDKDVFCNGGETLASSNPTDCNTFDCPDRIQPQENHSAVLTENGWKVTVPAASVNVFHFQIASEE</sequence>
<comment type="subunit">
    <text evidence="4">Homohexamer; trimer of dimers.</text>
</comment>
<dbReference type="EMBL" id="DVLW01000052">
    <property type="protein sequence ID" value="HIT93934.1"/>
    <property type="molecule type" value="Genomic_DNA"/>
</dbReference>
<evidence type="ECO:0000313" key="10">
    <source>
        <dbReference type="EMBL" id="HIT93934.1"/>
    </source>
</evidence>
<evidence type="ECO:0000256" key="1">
    <source>
        <dbReference type="ARBA" id="ARBA00001462"/>
    </source>
</evidence>
<keyword evidence="8" id="KW-0326">Glycosidase</keyword>
<dbReference type="InterPro" id="IPR017853">
    <property type="entry name" value="GH"/>
</dbReference>
<dbReference type="GO" id="GO:0046373">
    <property type="term" value="P:L-arabinose metabolic process"/>
    <property type="evidence" value="ECO:0007669"/>
    <property type="project" value="InterPro"/>
</dbReference>
<dbReference type="SMART" id="SM00813">
    <property type="entry name" value="Alpha-L-AF_C"/>
    <property type="match status" value="1"/>
</dbReference>
<comment type="pathway">
    <text evidence="2">Glycan metabolism.</text>
</comment>
<dbReference type="InterPro" id="IPR010720">
    <property type="entry name" value="Alpha-L-AF_C"/>
</dbReference>
<evidence type="ECO:0000256" key="2">
    <source>
        <dbReference type="ARBA" id="ARBA00004881"/>
    </source>
</evidence>
<dbReference type="SUPFAM" id="SSF51011">
    <property type="entry name" value="Glycosyl hydrolase domain"/>
    <property type="match status" value="1"/>
</dbReference>
<dbReference type="GO" id="GO:0000272">
    <property type="term" value="P:polysaccharide catabolic process"/>
    <property type="evidence" value="ECO:0007669"/>
    <property type="project" value="TreeGrafter"/>
</dbReference>
<organism evidence="10 11">
    <name type="scientific">Candidatus Faecivivens stercoripullorum</name>
    <dbReference type="NCBI Taxonomy" id="2840805"/>
    <lineage>
        <taxon>Bacteria</taxon>
        <taxon>Bacillati</taxon>
        <taxon>Bacillota</taxon>
        <taxon>Clostridia</taxon>
        <taxon>Eubacteriales</taxon>
        <taxon>Oscillospiraceae</taxon>
        <taxon>Oscillospiraceae incertae sedis</taxon>
        <taxon>Candidatus Faecivivens</taxon>
    </lineage>
</organism>
<dbReference type="EC" id="3.2.1.55" evidence="5"/>
<accession>A0A9D1H7A5</accession>
<dbReference type="Proteomes" id="UP000824160">
    <property type="component" value="Unassembled WGS sequence"/>
</dbReference>
<name>A0A9D1H7A5_9FIRM</name>
<evidence type="ECO:0000313" key="11">
    <source>
        <dbReference type="Proteomes" id="UP000824160"/>
    </source>
</evidence>
<evidence type="ECO:0000256" key="6">
    <source>
        <dbReference type="ARBA" id="ARBA00022801"/>
    </source>
</evidence>
<proteinExistence type="inferred from homology"/>
<evidence type="ECO:0000259" key="9">
    <source>
        <dbReference type="SMART" id="SM00813"/>
    </source>
</evidence>
<dbReference type="InterPro" id="IPR013780">
    <property type="entry name" value="Glyco_hydro_b"/>
</dbReference>
<keyword evidence="7" id="KW-0119">Carbohydrate metabolism</keyword>
<reference evidence="10" key="1">
    <citation type="submission" date="2020-10" db="EMBL/GenBank/DDBJ databases">
        <authorList>
            <person name="Gilroy R."/>
        </authorList>
    </citation>
    <scope>NUCLEOTIDE SEQUENCE</scope>
    <source>
        <strain evidence="10">ChiBcec7-5410</strain>
    </source>
</reference>
<feature type="domain" description="Alpha-L-arabinofuranosidase C-terminal" evidence="9">
    <location>
        <begin position="321"/>
        <end position="505"/>
    </location>
</feature>
<evidence type="ECO:0000256" key="3">
    <source>
        <dbReference type="ARBA" id="ARBA00007186"/>
    </source>
</evidence>
<evidence type="ECO:0000256" key="4">
    <source>
        <dbReference type="ARBA" id="ARBA00011165"/>
    </source>
</evidence>
<dbReference type="InterPro" id="IPR055235">
    <property type="entry name" value="ASD1_cat"/>
</dbReference>
<dbReference type="AlphaFoldDB" id="A0A9D1H7A5"/>
<evidence type="ECO:0000256" key="5">
    <source>
        <dbReference type="ARBA" id="ARBA00012670"/>
    </source>
</evidence>
<comment type="catalytic activity">
    <reaction evidence="1">
        <text>Hydrolysis of terminal non-reducing alpha-L-arabinofuranoside residues in alpha-L-arabinosides.</text>
        <dbReference type="EC" id="3.2.1.55"/>
    </reaction>
</comment>
<protein>
    <recommendedName>
        <fullName evidence="5">non-reducing end alpha-L-arabinofuranosidase</fullName>
        <ecNumber evidence="5">3.2.1.55</ecNumber>
    </recommendedName>
</protein>
<dbReference type="Gene3D" id="3.20.20.80">
    <property type="entry name" value="Glycosidases"/>
    <property type="match status" value="1"/>
</dbReference>
<dbReference type="GO" id="GO:0046556">
    <property type="term" value="F:alpha-L-arabinofuranosidase activity"/>
    <property type="evidence" value="ECO:0007669"/>
    <property type="project" value="UniProtKB-EC"/>
</dbReference>
<keyword evidence="6" id="KW-0378">Hydrolase</keyword>
<dbReference type="Pfam" id="PF06964">
    <property type="entry name" value="Alpha-L-AF_C"/>
    <property type="match status" value="1"/>
</dbReference>
<gene>
    <name evidence="10" type="ORF">IAC43_01990</name>
</gene>